<dbReference type="EMBL" id="AWSU01000126">
    <property type="protein sequence ID" value="ERI78208.1"/>
    <property type="molecule type" value="Genomic_DNA"/>
</dbReference>
<evidence type="ECO:0000313" key="2">
    <source>
        <dbReference type="Proteomes" id="UP000016491"/>
    </source>
</evidence>
<comment type="caution">
    <text evidence="1">The sequence shown here is derived from an EMBL/GenBank/DDBJ whole genome shotgun (WGS) entry which is preliminary data.</text>
</comment>
<sequence>MLNVFTKAGLTKAYSLLSLISNVSKYRTSGTFCISYILS</sequence>
<proteinExistence type="predicted"/>
<gene>
    <name evidence="1" type="ORF">CLOSYM_01635</name>
</gene>
<name>A0ABC9U010_CLOSY</name>
<accession>A0ABC9U010</accession>
<protein>
    <submittedName>
        <fullName evidence="1">Uncharacterized protein</fullName>
    </submittedName>
</protein>
<dbReference type="AlphaFoldDB" id="A0ABC9U010"/>
<dbReference type="Proteomes" id="UP000016491">
    <property type="component" value="Unassembled WGS sequence"/>
</dbReference>
<reference evidence="1 2" key="1">
    <citation type="submission" date="2013-07" db="EMBL/GenBank/DDBJ databases">
        <authorList>
            <person name="Weinstock G."/>
            <person name="Sodergren E."/>
            <person name="Wylie T."/>
            <person name="Fulton L."/>
            <person name="Fulton R."/>
            <person name="Fronick C."/>
            <person name="O'Laughlin M."/>
            <person name="Godfrey J."/>
            <person name="Miner T."/>
            <person name="Herter B."/>
            <person name="Appelbaum E."/>
            <person name="Cordes M."/>
            <person name="Lek S."/>
            <person name="Wollam A."/>
            <person name="Pepin K.H."/>
            <person name="Palsikar V.B."/>
            <person name="Mitreva M."/>
            <person name="Wilson R.K."/>
        </authorList>
    </citation>
    <scope>NUCLEOTIDE SEQUENCE [LARGE SCALE GENOMIC DNA]</scope>
    <source>
        <strain evidence="1 2">ATCC 14940</strain>
    </source>
</reference>
<evidence type="ECO:0000313" key="1">
    <source>
        <dbReference type="EMBL" id="ERI78208.1"/>
    </source>
</evidence>
<organism evidence="1 2">
    <name type="scientific">[Clostridium] symbiosum ATCC 14940</name>
    <dbReference type="NCBI Taxonomy" id="411472"/>
    <lineage>
        <taxon>Bacteria</taxon>
        <taxon>Bacillati</taxon>
        <taxon>Bacillota</taxon>
        <taxon>Clostridia</taxon>
        <taxon>Lachnospirales</taxon>
        <taxon>Lachnospiraceae</taxon>
        <taxon>Otoolea</taxon>
    </lineage>
</organism>